<name>A0A1I7YP14_9BILA</name>
<dbReference type="Proteomes" id="UP000095287">
    <property type="component" value="Unplaced"/>
</dbReference>
<evidence type="ECO:0000313" key="1">
    <source>
        <dbReference type="Proteomes" id="UP000095287"/>
    </source>
</evidence>
<dbReference type="AlphaFoldDB" id="A0A1I7YP14"/>
<sequence length="131" mass="14856">MSNSDSSALSTNQQAIPLDSINIYPRHAHSMFHAALFVHRLRVSALLLRTSVPAAVDRPDRPEHDALTHRRPAWRHLRAAFATPGSFLSLSRWRQFCLRQLAYGRGSLAARTLDGLRPFRKVPLPPSRRRS</sequence>
<evidence type="ECO:0000313" key="2">
    <source>
        <dbReference type="WBParaSite" id="L893_g18358.t1"/>
    </source>
</evidence>
<protein>
    <submittedName>
        <fullName evidence="2">Uncharacterized protein</fullName>
    </submittedName>
</protein>
<accession>A0A1I7YP14</accession>
<organism evidence="1 2">
    <name type="scientific">Steinernema glaseri</name>
    <dbReference type="NCBI Taxonomy" id="37863"/>
    <lineage>
        <taxon>Eukaryota</taxon>
        <taxon>Metazoa</taxon>
        <taxon>Ecdysozoa</taxon>
        <taxon>Nematoda</taxon>
        <taxon>Chromadorea</taxon>
        <taxon>Rhabditida</taxon>
        <taxon>Tylenchina</taxon>
        <taxon>Panagrolaimomorpha</taxon>
        <taxon>Strongyloidoidea</taxon>
        <taxon>Steinernematidae</taxon>
        <taxon>Steinernema</taxon>
    </lineage>
</organism>
<proteinExistence type="predicted"/>
<reference evidence="2" key="1">
    <citation type="submission" date="2016-11" db="UniProtKB">
        <authorList>
            <consortium name="WormBaseParasite"/>
        </authorList>
    </citation>
    <scope>IDENTIFICATION</scope>
</reference>
<dbReference type="WBParaSite" id="L893_g18358.t1">
    <property type="protein sequence ID" value="L893_g18358.t1"/>
    <property type="gene ID" value="L893_g18358"/>
</dbReference>
<keyword evidence="1" id="KW-1185">Reference proteome</keyword>